<organism evidence="10 11">
    <name type="scientific">Vibrio rumoiensis 1S-45</name>
    <dbReference type="NCBI Taxonomy" id="1188252"/>
    <lineage>
        <taxon>Bacteria</taxon>
        <taxon>Pseudomonadati</taxon>
        <taxon>Pseudomonadota</taxon>
        <taxon>Gammaproteobacteria</taxon>
        <taxon>Vibrionales</taxon>
        <taxon>Vibrionaceae</taxon>
        <taxon>Vibrio</taxon>
    </lineage>
</organism>
<dbReference type="InterPro" id="IPR012094">
    <property type="entry name" value="tRNA_Ile_lys_synt"/>
</dbReference>
<dbReference type="Gene3D" id="1.20.59.20">
    <property type="match status" value="1"/>
</dbReference>
<sequence length="453" mass="51528">MLYPFFSQQLNQHASVGTHFVVALSGGLDSRVLLHLLGRFKQEHPQFTYQAVHIHHGLSSNADHWLTSCQKWAKQADIPFSYEKVKVEQGSRVSLEQAARNARYQALDNYIDDNSILLTGQHATDQLETFLLALKRGSGPKGLSAMPKFSSFSNGYIMRPFLSIPRKEMETYAQQIGLQWAEDESNQDTRFDRNFIRHQVTPILQERWPNIEKTIARSASLCAEQELLLQELLNERYRGMIANDGSISIDKLKNQSEAAKVALIRMWLEEQDQLMPSAKQMEHIWQDVALAKTDSAPVFRYGQTQIGRLKERLYAFKQTQDLSSVTLEWDIQTPLNLPDNLGQLVLKPVTKDCVFSAEHLSAKSIQTLSLPCEVHTVLVIFNAAGIHAHPESRTHGRALTKLLKEHPIPTWLRHRIPFIVDGSELIAAAGLWVGQSYSGSQYQLIWLDKKPQR</sequence>
<dbReference type="Gene3D" id="3.40.50.620">
    <property type="entry name" value="HUPs"/>
    <property type="match status" value="1"/>
</dbReference>
<reference evidence="10 11" key="1">
    <citation type="journal article" date="2012" name="Science">
        <title>Ecological populations of bacteria act as socially cohesive units of antibiotic production and resistance.</title>
        <authorList>
            <person name="Cordero O.X."/>
            <person name="Wildschutte H."/>
            <person name="Kirkup B."/>
            <person name="Proehl S."/>
            <person name="Ngo L."/>
            <person name="Hussain F."/>
            <person name="Le Roux F."/>
            <person name="Mincer T."/>
            <person name="Polz M.F."/>
        </authorList>
    </citation>
    <scope>NUCLEOTIDE SEQUENCE [LARGE SCALE GENOMIC DNA]</scope>
    <source>
        <strain evidence="10 11">1S-45</strain>
    </source>
</reference>
<dbReference type="SUPFAM" id="SSF52402">
    <property type="entry name" value="Adenine nucleotide alpha hydrolases-like"/>
    <property type="match status" value="1"/>
</dbReference>
<dbReference type="NCBIfam" id="TIGR02432">
    <property type="entry name" value="lysidine_TilS_N"/>
    <property type="match status" value="1"/>
</dbReference>
<comment type="function">
    <text evidence="8">Ligates lysine onto the cytidine present at position 34 of the AUA codon-specific tRNA(Ile) that contains the anticodon CAU, in an ATP-dependent manner. Cytidine is converted to lysidine, thus changing the amino acid specificity of the tRNA from methionine to isoleucine.</text>
</comment>
<dbReference type="GO" id="GO:0006400">
    <property type="term" value="P:tRNA modification"/>
    <property type="evidence" value="ECO:0007669"/>
    <property type="project" value="UniProtKB-UniRule"/>
</dbReference>
<evidence type="ECO:0000256" key="1">
    <source>
        <dbReference type="ARBA" id="ARBA00004496"/>
    </source>
</evidence>
<dbReference type="PANTHER" id="PTHR43033:SF1">
    <property type="entry name" value="TRNA(ILE)-LYSIDINE SYNTHASE-RELATED"/>
    <property type="match status" value="1"/>
</dbReference>
<accession>A0A1E5E0D0</accession>
<dbReference type="InterPro" id="IPR014729">
    <property type="entry name" value="Rossmann-like_a/b/a_fold"/>
</dbReference>
<comment type="catalytic activity">
    <reaction evidence="7 8">
        <text>cytidine(34) in tRNA(Ile2) + L-lysine + ATP = lysidine(34) in tRNA(Ile2) + AMP + diphosphate + H(+)</text>
        <dbReference type="Rhea" id="RHEA:43744"/>
        <dbReference type="Rhea" id="RHEA-COMP:10625"/>
        <dbReference type="Rhea" id="RHEA-COMP:10670"/>
        <dbReference type="ChEBI" id="CHEBI:15378"/>
        <dbReference type="ChEBI" id="CHEBI:30616"/>
        <dbReference type="ChEBI" id="CHEBI:32551"/>
        <dbReference type="ChEBI" id="CHEBI:33019"/>
        <dbReference type="ChEBI" id="CHEBI:82748"/>
        <dbReference type="ChEBI" id="CHEBI:83665"/>
        <dbReference type="ChEBI" id="CHEBI:456215"/>
        <dbReference type="EC" id="6.3.4.19"/>
    </reaction>
</comment>
<dbReference type="GO" id="GO:0005524">
    <property type="term" value="F:ATP binding"/>
    <property type="evidence" value="ECO:0007669"/>
    <property type="project" value="UniProtKB-UniRule"/>
</dbReference>
<dbReference type="AlphaFoldDB" id="A0A1E5E0D0"/>
<evidence type="ECO:0000256" key="8">
    <source>
        <dbReference type="HAMAP-Rule" id="MF_01161"/>
    </source>
</evidence>
<comment type="caution">
    <text evidence="10">The sequence shown here is derived from an EMBL/GenBank/DDBJ whole genome shotgun (WGS) entry which is preliminary data.</text>
</comment>
<keyword evidence="4 8" id="KW-0819">tRNA processing</keyword>
<dbReference type="EC" id="6.3.4.19" evidence="8"/>
<comment type="domain">
    <text evidence="8">The N-terminal region contains the highly conserved SGGXDS motif, predicted to be a P-loop motif involved in ATP binding.</text>
</comment>
<dbReference type="InterPro" id="IPR012796">
    <property type="entry name" value="Lysidine-tRNA-synth_C"/>
</dbReference>
<dbReference type="PANTHER" id="PTHR43033">
    <property type="entry name" value="TRNA(ILE)-LYSIDINE SYNTHASE-RELATED"/>
    <property type="match status" value="1"/>
</dbReference>
<dbReference type="CDD" id="cd01992">
    <property type="entry name" value="TilS_N"/>
    <property type="match status" value="1"/>
</dbReference>
<dbReference type="InterPro" id="IPR012795">
    <property type="entry name" value="tRNA_Ile_lys_synt_N"/>
</dbReference>
<evidence type="ECO:0000256" key="7">
    <source>
        <dbReference type="ARBA" id="ARBA00048539"/>
    </source>
</evidence>
<dbReference type="SUPFAM" id="SSF82829">
    <property type="entry name" value="MesJ substrate recognition domain-like"/>
    <property type="match status" value="1"/>
</dbReference>
<evidence type="ECO:0000259" key="9">
    <source>
        <dbReference type="SMART" id="SM00977"/>
    </source>
</evidence>
<dbReference type="SUPFAM" id="SSF56037">
    <property type="entry name" value="PheT/TilS domain"/>
    <property type="match status" value="1"/>
</dbReference>
<dbReference type="EMBL" id="AJYK02000082">
    <property type="protein sequence ID" value="OEF23956.1"/>
    <property type="molecule type" value="Genomic_DNA"/>
</dbReference>
<dbReference type="eggNOG" id="COG0037">
    <property type="taxonomic scope" value="Bacteria"/>
</dbReference>
<keyword evidence="11" id="KW-1185">Reference proteome</keyword>
<proteinExistence type="inferred from homology"/>
<dbReference type="InterPro" id="IPR011063">
    <property type="entry name" value="TilS/TtcA_N"/>
</dbReference>
<dbReference type="Pfam" id="PF09179">
    <property type="entry name" value="TilS"/>
    <property type="match status" value="1"/>
</dbReference>
<dbReference type="SMART" id="SM00977">
    <property type="entry name" value="TilS_C"/>
    <property type="match status" value="1"/>
</dbReference>
<dbReference type="Pfam" id="PF01171">
    <property type="entry name" value="ATP_bind_3"/>
    <property type="match status" value="1"/>
</dbReference>
<keyword evidence="3 8" id="KW-0436">Ligase</keyword>
<dbReference type="OrthoDB" id="9807403at2"/>
<comment type="similarity">
    <text evidence="8">Belongs to the tRNA(Ile)-lysidine synthase family.</text>
</comment>
<keyword evidence="5 8" id="KW-0547">Nucleotide-binding</keyword>
<evidence type="ECO:0000256" key="5">
    <source>
        <dbReference type="ARBA" id="ARBA00022741"/>
    </source>
</evidence>
<dbReference type="Pfam" id="PF11734">
    <property type="entry name" value="TilS_C"/>
    <property type="match status" value="1"/>
</dbReference>
<dbReference type="GO" id="GO:0032267">
    <property type="term" value="F:tRNA(Ile)-lysidine synthase activity"/>
    <property type="evidence" value="ECO:0007669"/>
    <property type="project" value="UniProtKB-EC"/>
</dbReference>
<comment type="subcellular location">
    <subcellularLocation>
        <location evidence="1 8">Cytoplasm</location>
    </subcellularLocation>
</comment>
<dbReference type="Proteomes" id="UP000094070">
    <property type="component" value="Unassembled WGS sequence"/>
</dbReference>
<protein>
    <recommendedName>
        <fullName evidence="8">tRNA(Ile)-lysidine synthase</fullName>
        <ecNumber evidence="8">6.3.4.19</ecNumber>
    </recommendedName>
    <alternativeName>
        <fullName evidence="8">tRNA(Ile)-2-lysyl-cytidine synthase</fullName>
    </alternativeName>
    <alternativeName>
        <fullName evidence="8">tRNA(Ile)-lysidine synthetase</fullName>
    </alternativeName>
</protein>
<dbReference type="HAMAP" id="MF_01161">
    <property type="entry name" value="tRNA_Ile_lys_synt"/>
    <property type="match status" value="1"/>
</dbReference>
<dbReference type="STRING" id="1188252.A1QC_02060"/>
<evidence type="ECO:0000313" key="10">
    <source>
        <dbReference type="EMBL" id="OEF23956.1"/>
    </source>
</evidence>
<dbReference type="RefSeq" id="WP_017025900.1">
    <property type="nucleotide sequence ID" value="NZ_AJYK02000082.1"/>
</dbReference>
<gene>
    <name evidence="8" type="primary">tilS</name>
    <name evidence="10" type="ORF">A1QC_02060</name>
</gene>
<dbReference type="GO" id="GO:0005737">
    <property type="term" value="C:cytoplasm"/>
    <property type="evidence" value="ECO:0007669"/>
    <property type="project" value="UniProtKB-SubCell"/>
</dbReference>
<evidence type="ECO:0000256" key="3">
    <source>
        <dbReference type="ARBA" id="ARBA00022598"/>
    </source>
</evidence>
<name>A0A1E5E0D0_9VIBR</name>
<evidence type="ECO:0000256" key="6">
    <source>
        <dbReference type="ARBA" id="ARBA00022840"/>
    </source>
</evidence>
<feature type="domain" description="Lysidine-tRNA(Ile) synthetase C-terminal" evidence="9">
    <location>
        <begin position="377"/>
        <end position="446"/>
    </location>
</feature>
<evidence type="ECO:0000256" key="4">
    <source>
        <dbReference type="ARBA" id="ARBA00022694"/>
    </source>
</evidence>
<dbReference type="NCBIfam" id="TIGR02433">
    <property type="entry name" value="lysidine_TilS_C"/>
    <property type="match status" value="1"/>
</dbReference>
<keyword evidence="6 8" id="KW-0067">ATP-binding</keyword>
<evidence type="ECO:0000256" key="2">
    <source>
        <dbReference type="ARBA" id="ARBA00022490"/>
    </source>
</evidence>
<evidence type="ECO:0000313" key="11">
    <source>
        <dbReference type="Proteomes" id="UP000094070"/>
    </source>
</evidence>
<dbReference type="InterPro" id="IPR015262">
    <property type="entry name" value="tRNA_Ile_lys_synt_subst-bd"/>
</dbReference>
<feature type="binding site" evidence="8">
    <location>
        <begin position="25"/>
        <end position="30"/>
    </location>
    <ligand>
        <name>ATP</name>
        <dbReference type="ChEBI" id="CHEBI:30616"/>
    </ligand>
</feature>
<keyword evidence="2 8" id="KW-0963">Cytoplasm</keyword>